<dbReference type="Proteomes" id="UP001515480">
    <property type="component" value="Unassembled WGS sequence"/>
</dbReference>
<evidence type="ECO:0000313" key="1">
    <source>
        <dbReference type="EMBL" id="KAL1510715.1"/>
    </source>
</evidence>
<proteinExistence type="predicted"/>
<comment type="caution">
    <text evidence="1">The sequence shown here is derived from an EMBL/GenBank/DDBJ whole genome shotgun (WGS) entry which is preliminary data.</text>
</comment>
<sequence>MVKAMHKLWRCVGSIYERRPCIRVVSKERHQLHTVVEMPIAMLDRLRLHQDWLLLTLFLVFEKPPHPAEVFTLHPTAWKVLTCTLDTEQASWCAQSIQAHHGDLKAYTTDNYYTLRASPSFLCPHPPLHRATPPLPASPPLLQLTLPLSAPPLFHSPPVRRALRPRRVRRGAA</sequence>
<organism evidence="1 2">
    <name type="scientific">Prymnesium parvum</name>
    <name type="common">Toxic golden alga</name>
    <dbReference type="NCBI Taxonomy" id="97485"/>
    <lineage>
        <taxon>Eukaryota</taxon>
        <taxon>Haptista</taxon>
        <taxon>Haptophyta</taxon>
        <taxon>Prymnesiophyceae</taxon>
        <taxon>Prymnesiales</taxon>
        <taxon>Prymnesiaceae</taxon>
        <taxon>Prymnesium</taxon>
    </lineage>
</organism>
<keyword evidence="2" id="KW-1185">Reference proteome</keyword>
<dbReference type="AlphaFoldDB" id="A0AB34J287"/>
<evidence type="ECO:0000313" key="2">
    <source>
        <dbReference type="Proteomes" id="UP001515480"/>
    </source>
</evidence>
<accession>A0AB34J287</accession>
<reference evidence="1 2" key="1">
    <citation type="journal article" date="2024" name="Science">
        <title>Giant polyketide synthase enzymes in the biosynthesis of giant marine polyether toxins.</title>
        <authorList>
            <person name="Fallon T.R."/>
            <person name="Shende V.V."/>
            <person name="Wierzbicki I.H."/>
            <person name="Pendleton A.L."/>
            <person name="Watervoot N.F."/>
            <person name="Auber R.P."/>
            <person name="Gonzalez D.J."/>
            <person name="Wisecaver J.H."/>
            <person name="Moore B.S."/>
        </authorList>
    </citation>
    <scope>NUCLEOTIDE SEQUENCE [LARGE SCALE GENOMIC DNA]</scope>
    <source>
        <strain evidence="1 2">12B1</strain>
    </source>
</reference>
<protein>
    <submittedName>
        <fullName evidence="1">Uncharacterized protein</fullName>
    </submittedName>
</protein>
<dbReference type="EMBL" id="JBGBPQ010000015">
    <property type="protein sequence ID" value="KAL1510715.1"/>
    <property type="molecule type" value="Genomic_DNA"/>
</dbReference>
<gene>
    <name evidence="1" type="ORF">AB1Y20_007006</name>
</gene>
<name>A0AB34J287_PRYPA</name>